<dbReference type="InterPro" id="IPR011990">
    <property type="entry name" value="TPR-like_helical_dom_sf"/>
</dbReference>
<dbReference type="Proteomes" id="UP000004956">
    <property type="component" value="Unassembled WGS sequence"/>
</dbReference>
<protein>
    <submittedName>
        <fullName evidence="3">Tetratricopeptide repeat protein</fullName>
    </submittedName>
</protein>
<dbReference type="PATRIC" id="fig|762967.3.peg.119"/>
<keyword evidence="1" id="KW-0802">TPR repeat</keyword>
<gene>
    <name evidence="3" type="ORF">HMPREF9440_00133</name>
</gene>
<dbReference type="InterPro" id="IPR019660">
    <property type="entry name" value="Put_sensory_transdc_reg_YbjN"/>
</dbReference>
<dbReference type="Gene3D" id="1.25.40.10">
    <property type="entry name" value="Tetratricopeptide repeat domain"/>
    <property type="match status" value="1"/>
</dbReference>
<name>H3KBN7_9BURK</name>
<dbReference type="STRING" id="762967.HMPREF9440_00133"/>
<dbReference type="HOGENOM" id="CLU_352287_0_0_4"/>
<evidence type="ECO:0000256" key="1">
    <source>
        <dbReference type="PROSITE-ProRule" id="PRU00339"/>
    </source>
</evidence>
<sequence length="798" mass="90083">MTLTYDPVGASKFAAELRELQEENAADDIGISARALELAQAIADFTEAGDDEGLVKFVESLPKEERIPGIETELARACTNIGIKTNDREWLKRALRVLDDIPEDYSENFWWYLRRGTAYLRLEQVVIAQAHFKAALDFDPDDEEAQDLLEETEFFLHGQPFEDPFRTRVEKAWAVFAKEAPELDASLRKGGAPTLWTQRRAREILEDVLPEDAALMVIPDPLSPKDRTLLAVSPCGWRLNAFITAEIVRRAPKIPGWRIIGGAEAFPKDGSDGVRFTICGRKLTVDNVWVWRTSGPAGRRTLFWSEELEGIGRADPEERDEVLQSLEWLLKTTVGEAAQMHWLGNLDFARKKSPKAVLIRDFAEVFAKEEPASVDFTMEDHLKAVTEGEGALWLIQPDFPREVGHYRTACVELHEAFVTGNPVFMKELEEVGATAGVLMTGCGEDASANEREAFRRELADYLATVPADVFRRTGDGTGAWFDYVEGIVWDSTRFLDALADWMREGDRAERFPALIWHPFLRHTGGIELNPARKYWPGRDEWDAEDDWTADEEDFFEASDDEDDEDPDEVADGEFDDEDDEELFDDGGDDLDFDEKADADEEVRTKPFVAEGDYRLLEDCERAKLLHDAEERLRDHFEGFMKRIGWEYDVEPTTGLYFTGVTLSEPLKDVRIAVEIESEILQAYAYARSIVPEANRPAAAEFLMRANLGLKRGAFELDMDTGIMRYHTYVDVPLDAGLPSEQTLRNFLLLPVGMFEQYGKSFVEVALGKKIPARAVEEAESLVRGTPDGFPTVIGTAEA</sequence>
<evidence type="ECO:0000256" key="2">
    <source>
        <dbReference type="SAM" id="MobiDB-lite"/>
    </source>
</evidence>
<dbReference type="Pfam" id="PF10722">
    <property type="entry name" value="YbjN"/>
    <property type="match status" value="1"/>
</dbReference>
<proteinExistence type="predicted"/>
<dbReference type="OrthoDB" id="5192220at2"/>
<dbReference type="AlphaFoldDB" id="H3KBN7"/>
<dbReference type="PROSITE" id="PS50005">
    <property type="entry name" value="TPR"/>
    <property type="match status" value="1"/>
</dbReference>
<dbReference type="SUPFAM" id="SSF48452">
    <property type="entry name" value="TPR-like"/>
    <property type="match status" value="1"/>
</dbReference>
<comment type="caution">
    <text evidence="3">The sequence shown here is derived from an EMBL/GenBank/DDBJ whole genome shotgun (WGS) entry which is preliminary data.</text>
</comment>
<keyword evidence="4" id="KW-1185">Reference proteome</keyword>
<reference evidence="3 4" key="1">
    <citation type="submission" date="2011-11" db="EMBL/GenBank/DDBJ databases">
        <authorList>
            <person name="Weinstock G."/>
            <person name="Sodergren E."/>
            <person name="Clifton S."/>
            <person name="Fulton L."/>
            <person name="Fulton B."/>
            <person name="Courtney L."/>
            <person name="Fronick C."/>
            <person name="Harrison M."/>
            <person name="Strong C."/>
            <person name="Farmer C."/>
            <person name="Delahaunty K."/>
            <person name="Markovic C."/>
            <person name="Hall O."/>
            <person name="Minx P."/>
            <person name="Tomlinson C."/>
            <person name="Mitreva M."/>
            <person name="Hou S."/>
            <person name="Chen J."/>
            <person name="Wollam A."/>
            <person name="Pepin K.H."/>
            <person name="Johnson M."/>
            <person name="Bhonagiri V."/>
            <person name="Zhang X."/>
            <person name="Suruliraj S."/>
            <person name="Warren W."/>
            <person name="Chinwalla A."/>
            <person name="Mardis E.R."/>
            <person name="Wilson R.K."/>
        </authorList>
    </citation>
    <scope>NUCLEOTIDE SEQUENCE [LARGE SCALE GENOMIC DNA]</scope>
    <source>
        <strain evidence="3 4">YIT 11816</strain>
    </source>
</reference>
<organism evidence="3 4">
    <name type="scientific">Sutterella parvirubra YIT 11816</name>
    <dbReference type="NCBI Taxonomy" id="762967"/>
    <lineage>
        <taxon>Bacteria</taxon>
        <taxon>Pseudomonadati</taxon>
        <taxon>Pseudomonadota</taxon>
        <taxon>Betaproteobacteria</taxon>
        <taxon>Burkholderiales</taxon>
        <taxon>Sutterellaceae</taxon>
        <taxon>Sutterella</taxon>
    </lineage>
</organism>
<evidence type="ECO:0000313" key="3">
    <source>
        <dbReference type="EMBL" id="EHY32470.1"/>
    </source>
</evidence>
<dbReference type="RefSeq" id="WP_008540483.1">
    <property type="nucleotide sequence ID" value="NZ_JH604848.1"/>
</dbReference>
<accession>H3KBN7</accession>
<feature type="repeat" description="TPR" evidence="1">
    <location>
        <begin position="109"/>
        <end position="142"/>
    </location>
</feature>
<dbReference type="InterPro" id="IPR019734">
    <property type="entry name" value="TPR_rpt"/>
</dbReference>
<feature type="region of interest" description="Disordered" evidence="2">
    <location>
        <begin position="555"/>
        <end position="589"/>
    </location>
</feature>
<evidence type="ECO:0000313" key="4">
    <source>
        <dbReference type="Proteomes" id="UP000004956"/>
    </source>
</evidence>
<dbReference type="EMBL" id="AFBQ01000014">
    <property type="protein sequence ID" value="EHY32470.1"/>
    <property type="molecule type" value="Genomic_DNA"/>
</dbReference>